<feature type="domain" description="Outer membrane lipoprotein BamD-like" evidence="6">
    <location>
        <begin position="29"/>
        <end position="207"/>
    </location>
</feature>
<evidence type="ECO:0000256" key="5">
    <source>
        <dbReference type="SAM" id="Coils"/>
    </source>
</evidence>
<dbReference type="RefSeq" id="WP_265133374.1">
    <property type="nucleotide sequence ID" value="NZ_FXTX01000002.1"/>
</dbReference>
<reference evidence="7" key="1">
    <citation type="submission" date="2017-05" db="EMBL/GenBank/DDBJ databases">
        <authorList>
            <person name="Varghese N."/>
            <person name="Submissions S."/>
        </authorList>
    </citation>
    <scope>NUCLEOTIDE SEQUENCE</scope>
    <source>
        <strain evidence="7">DSM 18763</strain>
    </source>
</reference>
<dbReference type="Pfam" id="PF13525">
    <property type="entry name" value="YfiO"/>
    <property type="match status" value="1"/>
</dbReference>
<keyword evidence="1" id="KW-0732">Signal</keyword>
<keyword evidence="3" id="KW-0998">Cell outer membrane</keyword>
<keyword evidence="5" id="KW-0175">Coiled coil</keyword>
<proteinExistence type="predicted"/>
<name>A0AA45WJK7_9AQUI</name>
<feature type="coiled-coil region" evidence="5">
    <location>
        <begin position="214"/>
        <end position="271"/>
    </location>
</feature>
<keyword evidence="2" id="KW-0472">Membrane</keyword>
<gene>
    <name evidence="7" type="ORF">SAMN06264868_102135</name>
</gene>
<keyword evidence="8" id="KW-1185">Reference proteome</keyword>
<organism evidence="7 8">
    <name type="scientific">Venenivibrio stagnispumantis</name>
    <dbReference type="NCBI Taxonomy" id="407998"/>
    <lineage>
        <taxon>Bacteria</taxon>
        <taxon>Pseudomonadati</taxon>
        <taxon>Aquificota</taxon>
        <taxon>Aquificia</taxon>
        <taxon>Aquificales</taxon>
        <taxon>Hydrogenothermaceae</taxon>
        <taxon>Venenivibrio</taxon>
    </lineage>
</organism>
<evidence type="ECO:0000256" key="3">
    <source>
        <dbReference type="ARBA" id="ARBA00023237"/>
    </source>
</evidence>
<dbReference type="InterPro" id="IPR019734">
    <property type="entry name" value="TPR_rpt"/>
</dbReference>
<evidence type="ECO:0000313" key="7">
    <source>
        <dbReference type="EMBL" id="SMP03494.1"/>
    </source>
</evidence>
<dbReference type="NCBIfam" id="TIGR03302">
    <property type="entry name" value="OM_YfiO"/>
    <property type="match status" value="1"/>
</dbReference>
<keyword evidence="4" id="KW-0802">TPR repeat</keyword>
<dbReference type="AlphaFoldDB" id="A0AA45WJK7"/>
<dbReference type="SUPFAM" id="SSF48452">
    <property type="entry name" value="TPR-like"/>
    <property type="match status" value="1"/>
</dbReference>
<dbReference type="EMBL" id="FXTX01000002">
    <property type="protein sequence ID" value="SMP03494.1"/>
    <property type="molecule type" value="Genomic_DNA"/>
</dbReference>
<evidence type="ECO:0000313" key="8">
    <source>
        <dbReference type="Proteomes" id="UP001157947"/>
    </source>
</evidence>
<dbReference type="PROSITE" id="PS50005">
    <property type="entry name" value="TPR"/>
    <property type="match status" value="1"/>
</dbReference>
<accession>A0AA45WJK7</accession>
<evidence type="ECO:0000256" key="4">
    <source>
        <dbReference type="PROSITE-ProRule" id="PRU00339"/>
    </source>
</evidence>
<dbReference type="Proteomes" id="UP001157947">
    <property type="component" value="Unassembled WGS sequence"/>
</dbReference>
<dbReference type="InterPro" id="IPR017689">
    <property type="entry name" value="BamD"/>
</dbReference>
<dbReference type="Gene3D" id="1.25.40.10">
    <property type="entry name" value="Tetratricopeptide repeat domain"/>
    <property type="match status" value="1"/>
</dbReference>
<dbReference type="InterPro" id="IPR039565">
    <property type="entry name" value="BamD-like"/>
</dbReference>
<dbReference type="PROSITE" id="PS51257">
    <property type="entry name" value="PROKAR_LIPOPROTEIN"/>
    <property type="match status" value="1"/>
</dbReference>
<protein>
    <submittedName>
        <fullName evidence="7">Beta-barrel assembly machine subunit BamD</fullName>
    </submittedName>
</protein>
<evidence type="ECO:0000256" key="1">
    <source>
        <dbReference type="ARBA" id="ARBA00022729"/>
    </source>
</evidence>
<comment type="caution">
    <text evidence="7">The sequence shown here is derived from an EMBL/GenBank/DDBJ whole genome shotgun (WGS) entry which is preliminary data.</text>
</comment>
<feature type="repeat" description="TPR" evidence="4">
    <location>
        <begin position="67"/>
        <end position="100"/>
    </location>
</feature>
<evidence type="ECO:0000256" key="2">
    <source>
        <dbReference type="ARBA" id="ARBA00023136"/>
    </source>
</evidence>
<evidence type="ECO:0000259" key="6">
    <source>
        <dbReference type="Pfam" id="PF13525"/>
    </source>
</evidence>
<dbReference type="InterPro" id="IPR011990">
    <property type="entry name" value="TPR-like_helical_dom_sf"/>
</dbReference>
<sequence length="301" mass="35138">MKRKLIICAVSSFILISCASKKENMVYSGNVYEQAMQAYKSGDYKTAKDKLRKTIFSAEGVTPQQIMEARFALADSYYQREEYVDAIVEFEEFISLYPTSPKVPEALFKLSLSYLSVAPDYKRDITYINKAEEKAQEILDSYPDSEFVNGAKKVIAKAREIKAKHLIYIADTYEKYGKFYSASLYYSDVYEKYKDYIEKDYIAYKLAYNLINAKKQYEDEIKKYTEYLKDTEKAIEKEQDLEAKNAMINRKKVIEDHLALLNERIEKSKERAIDILKLFSKAFPDSKYKKDAENLLSKVEK</sequence>